<evidence type="ECO:0000313" key="1">
    <source>
        <dbReference type="Proteomes" id="UP000189701"/>
    </source>
</evidence>
<reference evidence="1" key="1">
    <citation type="journal article" date="2013" name="Genome Biol.">
        <title>Reference genomes and transcriptomes of Nicotiana sylvestris and Nicotiana tomentosiformis.</title>
        <authorList>
            <person name="Sierro N."/>
            <person name="Battey J.N."/>
            <person name="Ouadi S."/>
            <person name="Bovet L."/>
            <person name="Goepfert S."/>
            <person name="Bakaher N."/>
            <person name="Peitsch M.C."/>
            <person name="Ivanov N.V."/>
        </authorList>
    </citation>
    <scope>NUCLEOTIDE SEQUENCE [LARGE SCALE GENOMIC DNA]</scope>
</reference>
<proteinExistence type="predicted"/>
<name>A0A1U7V752_NICSY</name>
<dbReference type="AlphaFoldDB" id="A0A1U7V752"/>
<evidence type="ECO:0000313" key="2">
    <source>
        <dbReference type="RefSeq" id="XP_009757575.1"/>
    </source>
</evidence>
<protein>
    <submittedName>
        <fullName evidence="2">Uncharacterized protein LOC104210378</fullName>
    </submittedName>
</protein>
<dbReference type="PANTHER" id="PTHR34676">
    <property type="entry name" value="DUF4219 DOMAIN-CONTAINING PROTEIN-RELATED"/>
    <property type="match status" value="1"/>
</dbReference>
<accession>A0A1U7V752</accession>
<dbReference type="Pfam" id="PF14223">
    <property type="entry name" value="Retrotran_gag_2"/>
    <property type="match status" value="1"/>
</dbReference>
<dbReference type="OrthoDB" id="1214249at2759"/>
<organism evidence="1 2">
    <name type="scientific">Nicotiana sylvestris</name>
    <name type="common">Wood tobacco</name>
    <name type="synonym">South American tobacco</name>
    <dbReference type="NCBI Taxonomy" id="4096"/>
    <lineage>
        <taxon>Eukaryota</taxon>
        <taxon>Viridiplantae</taxon>
        <taxon>Streptophyta</taxon>
        <taxon>Embryophyta</taxon>
        <taxon>Tracheophyta</taxon>
        <taxon>Spermatophyta</taxon>
        <taxon>Magnoliopsida</taxon>
        <taxon>eudicotyledons</taxon>
        <taxon>Gunneridae</taxon>
        <taxon>Pentapetalae</taxon>
        <taxon>asterids</taxon>
        <taxon>lamiids</taxon>
        <taxon>Solanales</taxon>
        <taxon>Solanaceae</taxon>
        <taxon>Nicotianoideae</taxon>
        <taxon>Nicotianeae</taxon>
        <taxon>Nicotiana</taxon>
    </lineage>
</organism>
<dbReference type="RefSeq" id="XP_009757575.1">
    <property type="nucleotide sequence ID" value="XM_009759273.1"/>
</dbReference>
<sequence>MAKRVDVPKIRAYCTTEDLRKWEKNAKARKWLVCGLGPDEYSRIQGCTTAKKIWDTLQEAHEGIPQVKRSRGILLYSQYECFAMKKGETIQEIYTRFTILTNELKSLGRIIPEEGRVEKILTRVLSIAWESKITLPSRNQRIFPLFYWMN</sequence>
<keyword evidence="1" id="KW-1185">Reference proteome</keyword>
<dbReference type="eggNOG" id="KOG0017">
    <property type="taxonomic scope" value="Eukaryota"/>
</dbReference>
<dbReference type="Proteomes" id="UP000189701">
    <property type="component" value="Unplaced"/>
</dbReference>
<reference evidence="2" key="2">
    <citation type="submission" date="2025-08" db="UniProtKB">
        <authorList>
            <consortium name="RefSeq"/>
        </authorList>
    </citation>
    <scope>IDENTIFICATION</scope>
    <source>
        <tissue evidence="2">Leaf</tissue>
    </source>
</reference>
<dbReference type="PANTHER" id="PTHR34676:SF8">
    <property type="entry name" value="TRANSMEMBRANE PROTEIN"/>
    <property type="match status" value="1"/>
</dbReference>
<gene>
    <name evidence="2" type="primary">LOC104210378</name>
</gene>